<protein>
    <recommendedName>
        <fullName evidence="6">PNPLA domain-containing protein</fullName>
    </recommendedName>
</protein>
<dbReference type="GO" id="GO:0006631">
    <property type="term" value="P:fatty acid metabolic process"/>
    <property type="evidence" value="ECO:0007669"/>
    <property type="project" value="TreeGrafter"/>
</dbReference>
<feature type="short sequence motif" description="GXGXXG" evidence="4">
    <location>
        <begin position="85"/>
        <end position="90"/>
    </location>
</feature>
<keyword evidence="2 4" id="KW-0442">Lipid degradation</keyword>
<evidence type="ECO:0000313" key="7">
    <source>
        <dbReference type="EMBL" id="CAD9391441.1"/>
    </source>
</evidence>
<feature type="active site" description="Nucleophile" evidence="4">
    <location>
        <position position="119"/>
    </location>
</feature>
<dbReference type="Gene3D" id="3.40.1090.10">
    <property type="entry name" value="Cytosolic phospholipase A2 catalytic domain"/>
    <property type="match status" value="1"/>
</dbReference>
<feature type="active site" description="Proton acceptor" evidence="4">
    <location>
        <position position="254"/>
    </location>
</feature>
<feature type="short sequence motif" description="DGA/G" evidence="4">
    <location>
        <begin position="254"/>
        <end position="256"/>
    </location>
</feature>
<name>A0A7S2BAL4_9EUKA</name>
<feature type="region of interest" description="Disordered" evidence="5">
    <location>
        <begin position="47"/>
        <end position="76"/>
    </location>
</feature>
<evidence type="ECO:0000256" key="4">
    <source>
        <dbReference type="PROSITE-ProRule" id="PRU01161"/>
    </source>
</evidence>
<evidence type="ECO:0000256" key="1">
    <source>
        <dbReference type="ARBA" id="ARBA00022801"/>
    </source>
</evidence>
<sequence length="391" mass="42181">MRAPPTLQGQRQTWSPPVPKVAATLGWGLLFLQQRGMSRLEAETCHESANSIVPHSAKDAPAGPLQPRRQRDAEERPLNILSLDGGGIKGRNQMVMIEELEAATGRSVAHQFDLIGGTSIGGCGALFIAHFSDAATAKARVAMSELQHRCFASTSKRRLLVDGHFCSDQRRAFMMDCVGPRKLSVHSPGAPKAFALASCRGKRGLEPFLLRTYPHRRAVLAGTHRAKLSQAVEATSAAPFMFPRARLGGTVLADGGMIANDPTLVALQEASALWPGRTVGLVVSLGTGETGGVDRFDGDGASIEDWAPEGGGREGADARREILRLEKVERAVHARGGRYFRFQPPVTGVSPIEVDESRLSRMEAASREYFKSCRATTALCQLLSKDLPRGR</sequence>
<keyword evidence="3 4" id="KW-0443">Lipid metabolism</keyword>
<dbReference type="PANTHER" id="PTHR24185:SF1">
    <property type="entry name" value="CALCIUM-INDEPENDENT PHOSPHOLIPASE A2-GAMMA"/>
    <property type="match status" value="1"/>
</dbReference>
<dbReference type="GO" id="GO:0004620">
    <property type="term" value="F:phospholipase activity"/>
    <property type="evidence" value="ECO:0007669"/>
    <property type="project" value="TreeGrafter"/>
</dbReference>
<proteinExistence type="predicted"/>
<evidence type="ECO:0000256" key="5">
    <source>
        <dbReference type="SAM" id="MobiDB-lite"/>
    </source>
</evidence>
<dbReference type="InterPro" id="IPR002641">
    <property type="entry name" value="PNPLA_dom"/>
</dbReference>
<evidence type="ECO:0000256" key="3">
    <source>
        <dbReference type="ARBA" id="ARBA00023098"/>
    </source>
</evidence>
<dbReference type="GO" id="GO:0016020">
    <property type="term" value="C:membrane"/>
    <property type="evidence" value="ECO:0007669"/>
    <property type="project" value="TreeGrafter"/>
</dbReference>
<keyword evidence="1 4" id="KW-0378">Hydrolase</keyword>
<dbReference type="InterPro" id="IPR016035">
    <property type="entry name" value="Acyl_Trfase/lysoPLipase"/>
</dbReference>
<dbReference type="PANTHER" id="PTHR24185">
    <property type="entry name" value="CALCIUM-INDEPENDENT PHOSPHOLIPASE A2-GAMMA"/>
    <property type="match status" value="1"/>
</dbReference>
<dbReference type="EMBL" id="HBGU01001306">
    <property type="protein sequence ID" value="CAD9391441.1"/>
    <property type="molecule type" value="Transcribed_RNA"/>
</dbReference>
<dbReference type="PROSITE" id="PS51635">
    <property type="entry name" value="PNPLA"/>
    <property type="match status" value="1"/>
</dbReference>
<dbReference type="GO" id="GO:0016042">
    <property type="term" value="P:lipid catabolic process"/>
    <property type="evidence" value="ECO:0007669"/>
    <property type="project" value="UniProtKB-UniRule"/>
</dbReference>
<dbReference type="AlphaFoldDB" id="A0A7S2BAL4"/>
<feature type="short sequence motif" description="GXSXG" evidence="4">
    <location>
        <begin position="117"/>
        <end position="121"/>
    </location>
</feature>
<feature type="domain" description="PNPLA" evidence="6">
    <location>
        <begin position="81"/>
        <end position="267"/>
    </location>
</feature>
<accession>A0A7S2BAL4</accession>
<reference evidence="7" key="1">
    <citation type="submission" date="2021-01" db="EMBL/GenBank/DDBJ databases">
        <authorList>
            <person name="Corre E."/>
            <person name="Pelletier E."/>
            <person name="Niang G."/>
            <person name="Scheremetjew M."/>
            <person name="Finn R."/>
            <person name="Kale V."/>
            <person name="Holt S."/>
            <person name="Cochrane G."/>
            <person name="Meng A."/>
            <person name="Brown T."/>
            <person name="Cohen L."/>
        </authorList>
    </citation>
    <scope>NUCLEOTIDE SEQUENCE</scope>
    <source>
        <strain evidence="7">UTEX LB 985</strain>
    </source>
</reference>
<evidence type="ECO:0000256" key="2">
    <source>
        <dbReference type="ARBA" id="ARBA00022963"/>
    </source>
</evidence>
<dbReference type="Pfam" id="PF01734">
    <property type="entry name" value="Patatin"/>
    <property type="match status" value="1"/>
</dbReference>
<evidence type="ECO:0000259" key="6">
    <source>
        <dbReference type="PROSITE" id="PS51635"/>
    </source>
</evidence>
<organism evidence="7">
    <name type="scientific">Haptolina brevifila</name>
    <dbReference type="NCBI Taxonomy" id="156173"/>
    <lineage>
        <taxon>Eukaryota</taxon>
        <taxon>Haptista</taxon>
        <taxon>Haptophyta</taxon>
        <taxon>Prymnesiophyceae</taxon>
        <taxon>Prymnesiales</taxon>
        <taxon>Prymnesiaceae</taxon>
        <taxon>Haptolina</taxon>
    </lineage>
</organism>
<dbReference type="SUPFAM" id="SSF52151">
    <property type="entry name" value="FabD/lysophospholipase-like"/>
    <property type="match status" value="1"/>
</dbReference>
<gene>
    <name evidence="7" type="ORF">CBRE1094_LOCUS667</name>
</gene>